<accession>A0A2G6KI83</accession>
<dbReference type="EMBL" id="PDSK01000045">
    <property type="protein sequence ID" value="PIE35367.1"/>
    <property type="molecule type" value="Genomic_DNA"/>
</dbReference>
<gene>
    <name evidence="2" type="ORF">CSA56_04380</name>
</gene>
<evidence type="ECO:0000313" key="3">
    <source>
        <dbReference type="Proteomes" id="UP000230821"/>
    </source>
</evidence>
<keyword evidence="1" id="KW-1133">Transmembrane helix</keyword>
<feature type="transmembrane region" description="Helical" evidence="1">
    <location>
        <begin position="122"/>
        <end position="142"/>
    </location>
</feature>
<evidence type="ECO:0000313" key="2">
    <source>
        <dbReference type="EMBL" id="PIE35367.1"/>
    </source>
</evidence>
<comment type="caution">
    <text evidence="2">The sequence shown here is derived from an EMBL/GenBank/DDBJ whole genome shotgun (WGS) entry which is preliminary data.</text>
</comment>
<keyword evidence="1" id="KW-0812">Transmembrane</keyword>
<dbReference type="AlphaFoldDB" id="A0A2G6KI83"/>
<feature type="transmembrane region" description="Helical" evidence="1">
    <location>
        <begin position="73"/>
        <end position="92"/>
    </location>
</feature>
<protein>
    <submittedName>
        <fullName evidence="2">Uncharacterized protein</fullName>
    </submittedName>
</protein>
<sequence length="180" mass="20055">MHKNNCSHDNSWLQLKSKMGRGMKRSKSSHKPNMVHLKILNVSLICTGFFITLASLATDMIGVGDPCYGIGASQMAGAVIGIIVTGLSLLPGSIYRTQFPSLFLGILLLMIVPLPFDIDSRIQNLLHIPTFTCFAFVTFILFNKRIYKKWFRIVIPMGLLISFSVASEILQALIPVELWI</sequence>
<evidence type="ECO:0000256" key="1">
    <source>
        <dbReference type="SAM" id="Phobius"/>
    </source>
</evidence>
<feature type="transmembrane region" description="Helical" evidence="1">
    <location>
        <begin position="154"/>
        <end position="174"/>
    </location>
</feature>
<name>A0A2G6KI83_9BACT</name>
<organism evidence="2 3">
    <name type="scientific">candidate division KSB3 bacterium</name>
    <dbReference type="NCBI Taxonomy" id="2044937"/>
    <lineage>
        <taxon>Bacteria</taxon>
        <taxon>candidate division KSB3</taxon>
    </lineage>
</organism>
<feature type="transmembrane region" description="Helical" evidence="1">
    <location>
        <begin position="99"/>
        <end position="116"/>
    </location>
</feature>
<dbReference type="Proteomes" id="UP000230821">
    <property type="component" value="Unassembled WGS sequence"/>
</dbReference>
<proteinExistence type="predicted"/>
<reference evidence="2 3" key="1">
    <citation type="submission" date="2017-10" db="EMBL/GenBank/DDBJ databases">
        <title>Novel microbial diversity and functional potential in the marine mammal oral microbiome.</title>
        <authorList>
            <person name="Dudek N.K."/>
            <person name="Sun C.L."/>
            <person name="Burstein D."/>
            <person name="Kantor R.S."/>
            <person name="Aliaga Goltsman D.S."/>
            <person name="Bik E.M."/>
            <person name="Thomas B.C."/>
            <person name="Banfield J.F."/>
            <person name="Relman D.A."/>
        </authorList>
    </citation>
    <scope>NUCLEOTIDE SEQUENCE [LARGE SCALE GENOMIC DNA]</scope>
    <source>
        <strain evidence="2">DOLJORAL78_47_16</strain>
    </source>
</reference>
<keyword evidence="1" id="KW-0472">Membrane</keyword>